<dbReference type="RefSeq" id="WP_179615990.1">
    <property type="nucleotide sequence ID" value="NZ_JACCBE010000001.1"/>
</dbReference>
<protein>
    <submittedName>
        <fullName evidence="2">Glycine/D-amino acid oxidase-like deaminating enzyme</fullName>
    </submittedName>
</protein>
<accession>A0A7Y9F2E2</accession>
<sequence>MGCALNPAGSPTEDYRALSLWHATAGEDWTPRAPLAGDLDVDVAVVGAGLTGLWTAHYLAEADPALRIAVLEAEVAGYGASGRNGGWCSALFPASSETLAALPRADGHPHGRAGALAQHAAMRGSVAEVARAAAAEGIDAQLARGGTIDLARSPAQLVRARAEVAHARAWGRGEDDLRLLDRAGAEEHVRAEGTLGATYTPDCAALHPARLVRGLARAVERRGVRVLEQTPVTAVTPGRCETPRGVVRAGVVVRATEGWTAHLPGHERDVVPVYSLVIATEPLPEEVWAEIGLARRETFTDHRHLIVYGQRTADGRLVFGGRGAPYHLGSAIRPDHDRDPRVHARLLATLREMFPVLARGRGVRVTHAWGGALGIPRDWCASVGLDRDTGLAWAGGYVGDGVATTNLAGRTLRDLVLGRDTDLTALPWVGHRSPRWEPEPLRWLGINAGLRATTAADVEERWTGRPSLLARAVAPLLG</sequence>
<dbReference type="PANTHER" id="PTHR13847">
    <property type="entry name" value="SARCOSINE DEHYDROGENASE-RELATED"/>
    <property type="match status" value="1"/>
</dbReference>
<comment type="caution">
    <text evidence="2">The sequence shown here is derived from an EMBL/GenBank/DDBJ whole genome shotgun (WGS) entry which is preliminary data.</text>
</comment>
<dbReference type="InterPro" id="IPR036188">
    <property type="entry name" value="FAD/NAD-bd_sf"/>
</dbReference>
<evidence type="ECO:0000259" key="1">
    <source>
        <dbReference type="Pfam" id="PF01266"/>
    </source>
</evidence>
<dbReference type="GO" id="GO:0005737">
    <property type="term" value="C:cytoplasm"/>
    <property type="evidence" value="ECO:0007669"/>
    <property type="project" value="TreeGrafter"/>
</dbReference>
<dbReference type="AlphaFoldDB" id="A0A7Y9F2E2"/>
<proteinExistence type="predicted"/>
<evidence type="ECO:0000313" key="3">
    <source>
        <dbReference type="Proteomes" id="UP000516957"/>
    </source>
</evidence>
<dbReference type="InterPro" id="IPR006076">
    <property type="entry name" value="FAD-dep_OxRdtase"/>
</dbReference>
<feature type="domain" description="FAD dependent oxidoreductase" evidence="1">
    <location>
        <begin position="42"/>
        <end position="415"/>
    </location>
</feature>
<dbReference type="SUPFAM" id="SSF51905">
    <property type="entry name" value="FAD/NAD(P)-binding domain"/>
    <property type="match status" value="1"/>
</dbReference>
<dbReference type="Pfam" id="PF01266">
    <property type="entry name" value="DAO"/>
    <property type="match status" value="1"/>
</dbReference>
<reference evidence="2 3" key="1">
    <citation type="submission" date="2020-07" db="EMBL/GenBank/DDBJ databases">
        <title>Sequencing the genomes of 1000 actinobacteria strains.</title>
        <authorList>
            <person name="Klenk H.-P."/>
        </authorList>
    </citation>
    <scope>NUCLEOTIDE SEQUENCE [LARGE SCALE GENOMIC DNA]</scope>
    <source>
        <strain evidence="2 3">DSM 18965</strain>
    </source>
</reference>
<dbReference type="Gene3D" id="3.50.50.60">
    <property type="entry name" value="FAD/NAD(P)-binding domain"/>
    <property type="match status" value="1"/>
</dbReference>
<dbReference type="PANTHER" id="PTHR13847:SF285">
    <property type="entry name" value="FAD DEPENDENT OXIDOREDUCTASE DOMAIN-CONTAINING PROTEIN"/>
    <property type="match status" value="1"/>
</dbReference>
<evidence type="ECO:0000313" key="2">
    <source>
        <dbReference type="EMBL" id="NYD58363.1"/>
    </source>
</evidence>
<dbReference type="EMBL" id="JACCBE010000001">
    <property type="protein sequence ID" value="NYD58363.1"/>
    <property type="molecule type" value="Genomic_DNA"/>
</dbReference>
<dbReference type="Proteomes" id="UP000516957">
    <property type="component" value="Unassembled WGS sequence"/>
</dbReference>
<dbReference type="Gene3D" id="3.30.9.10">
    <property type="entry name" value="D-Amino Acid Oxidase, subunit A, domain 2"/>
    <property type="match status" value="1"/>
</dbReference>
<name>A0A7Y9F2E2_9ACTN</name>
<keyword evidence="3" id="KW-1185">Reference proteome</keyword>
<organism evidence="2 3">
    <name type="scientific">Nocardioides marinisabuli</name>
    <dbReference type="NCBI Taxonomy" id="419476"/>
    <lineage>
        <taxon>Bacteria</taxon>
        <taxon>Bacillati</taxon>
        <taxon>Actinomycetota</taxon>
        <taxon>Actinomycetes</taxon>
        <taxon>Propionibacteriales</taxon>
        <taxon>Nocardioidaceae</taxon>
        <taxon>Nocardioides</taxon>
    </lineage>
</organism>
<gene>
    <name evidence="2" type="ORF">BKA08_002601</name>
</gene>